<evidence type="ECO:0000256" key="1">
    <source>
        <dbReference type="SAM" id="MobiDB-lite"/>
    </source>
</evidence>
<reference evidence="2 3" key="1">
    <citation type="journal article" date="2018" name="BMC Genomics">
        <title>Genomic comparison of Trypanosoma conorhini and Trypanosoma rangeli to Trypanosoma cruzi strains of high and low virulence.</title>
        <authorList>
            <person name="Bradwell K.R."/>
            <person name="Koparde V.N."/>
            <person name="Matveyev A.V."/>
            <person name="Serrano M.G."/>
            <person name="Alves J.M."/>
            <person name="Parikh H."/>
            <person name="Huang B."/>
            <person name="Lee V."/>
            <person name="Espinosa-Alvarez O."/>
            <person name="Ortiz P.A."/>
            <person name="Costa-Martins A.G."/>
            <person name="Teixeira M.M."/>
            <person name="Buck G.A."/>
        </authorList>
    </citation>
    <scope>NUCLEOTIDE SEQUENCE [LARGE SCALE GENOMIC DNA]</scope>
    <source>
        <strain evidence="2 3">025E</strain>
    </source>
</reference>
<comment type="caution">
    <text evidence="2">The sequence shown here is derived from an EMBL/GenBank/DDBJ whole genome shotgun (WGS) entry which is preliminary data.</text>
</comment>
<dbReference type="InterPro" id="IPR011990">
    <property type="entry name" value="TPR-like_helical_dom_sf"/>
</dbReference>
<evidence type="ECO:0000313" key="2">
    <source>
        <dbReference type="EMBL" id="RNF20268.1"/>
    </source>
</evidence>
<evidence type="ECO:0000313" key="3">
    <source>
        <dbReference type="Proteomes" id="UP000284403"/>
    </source>
</evidence>
<dbReference type="GeneID" id="40317451"/>
<protein>
    <submittedName>
        <fullName evidence="2">Uncharacterized protein</fullName>
    </submittedName>
</protein>
<name>A0A3R7NCZ1_9TRYP</name>
<gene>
    <name evidence="2" type="ORF">Tco025E_03840</name>
</gene>
<sequence length="359" mass="38921">MPLTDGKDKDKDKSVVRQGRRRTESTVQRFSKTAIGEGFQLWDRDYLLGAMRLFLFKGETAPPFQVGPCMDATGEILVQMEEYEDAAEQFMGAASKYALIQQPELARLMEIKALECSQGPQAALEKVTPYLAQQTAAPTFRGLTPALARMQAYKADLMLKTAGDAETTEKAVEAARQACHSGWDRIHVAYILVGDGLQALGRFEEACEAYADAVKSNANCIAAMERQMGVLRIFIAETTDESRQKQLRQDLLQLLDSAIALHPRPTLLREKAFLLSETEGDAAALQFLDPLILNPPPEEADAAGGVAGRTVATLLKAKAAILADGGKLGEALQIARAALQESPGDEEAEAIVAELQEAA</sequence>
<dbReference type="AlphaFoldDB" id="A0A3R7NCZ1"/>
<keyword evidence="3" id="KW-1185">Reference proteome</keyword>
<dbReference type="EMBL" id="MKKU01000183">
    <property type="protein sequence ID" value="RNF20268.1"/>
    <property type="molecule type" value="Genomic_DNA"/>
</dbReference>
<organism evidence="2 3">
    <name type="scientific">Trypanosoma conorhini</name>
    <dbReference type="NCBI Taxonomy" id="83891"/>
    <lineage>
        <taxon>Eukaryota</taxon>
        <taxon>Discoba</taxon>
        <taxon>Euglenozoa</taxon>
        <taxon>Kinetoplastea</taxon>
        <taxon>Metakinetoplastina</taxon>
        <taxon>Trypanosomatida</taxon>
        <taxon>Trypanosomatidae</taxon>
        <taxon>Trypanosoma</taxon>
    </lineage>
</organism>
<dbReference type="SUPFAM" id="SSF48452">
    <property type="entry name" value="TPR-like"/>
    <property type="match status" value="1"/>
</dbReference>
<feature type="compositionally biased region" description="Basic and acidic residues" evidence="1">
    <location>
        <begin position="1"/>
        <end position="15"/>
    </location>
</feature>
<dbReference type="Gene3D" id="1.25.40.10">
    <property type="entry name" value="Tetratricopeptide repeat domain"/>
    <property type="match status" value="1"/>
</dbReference>
<dbReference type="RefSeq" id="XP_029229140.1">
    <property type="nucleotide sequence ID" value="XM_029370757.1"/>
</dbReference>
<accession>A0A3R7NCZ1</accession>
<feature type="region of interest" description="Disordered" evidence="1">
    <location>
        <begin position="1"/>
        <end position="24"/>
    </location>
</feature>
<proteinExistence type="predicted"/>
<dbReference type="Proteomes" id="UP000284403">
    <property type="component" value="Unassembled WGS sequence"/>
</dbReference>
<dbReference type="OrthoDB" id="418911at2759"/>